<accession>A0A942E3L3</accession>
<dbReference type="Proteomes" id="UP000678281">
    <property type="component" value="Unassembled WGS sequence"/>
</dbReference>
<proteinExistence type="predicted"/>
<comment type="caution">
    <text evidence="1">The sequence shown here is derived from an EMBL/GenBank/DDBJ whole genome shotgun (WGS) entry which is preliminary data.</text>
</comment>
<gene>
    <name evidence="1" type="ORF">KD146_01400</name>
</gene>
<sequence>MSYEIIANVENPSTARVLMTALRAHGFHPLENGEGGLPGVGNIFGKGGVPVQVPEEEAADATLLAAELLKEMVASDT</sequence>
<reference evidence="1" key="1">
    <citation type="submission" date="2021-04" db="EMBL/GenBank/DDBJ databases">
        <title>Devosia litorisediminis sp. nov., isolated from a sand dune.</title>
        <authorList>
            <person name="Park S."/>
            <person name="Yoon J.-H."/>
        </authorList>
    </citation>
    <scope>NUCLEOTIDE SEQUENCE</scope>
    <source>
        <strain evidence="1">BSSL-BM10</strain>
    </source>
</reference>
<dbReference type="AlphaFoldDB" id="A0A942E3L3"/>
<protein>
    <recommendedName>
        <fullName evidence="3">DUF2007 domain-containing protein</fullName>
    </recommendedName>
</protein>
<organism evidence="1 2">
    <name type="scientific">Devosia litorisediminis</name>
    <dbReference type="NCBI Taxonomy" id="2829817"/>
    <lineage>
        <taxon>Bacteria</taxon>
        <taxon>Pseudomonadati</taxon>
        <taxon>Pseudomonadota</taxon>
        <taxon>Alphaproteobacteria</taxon>
        <taxon>Hyphomicrobiales</taxon>
        <taxon>Devosiaceae</taxon>
        <taxon>Devosia</taxon>
    </lineage>
</organism>
<dbReference type="RefSeq" id="WP_212656971.1">
    <property type="nucleotide sequence ID" value="NZ_JAGXTP010000001.1"/>
</dbReference>
<evidence type="ECO:0000313" key="1">
    <source>
        <dbReference type="EMBL" id="MBS3847340.1"/>
    </source>
</evidence>
<keyword evidence="2" id="KW-1185">Reference proteome</keyword>
<evidence type="ECO:0008006" key="3">
    <source>
        <dbReference type="Google" id="ProtNLM"/>
    </source>
</evidence>
<dbReference type="EMBL" id="JAGXTP010000001">
    <property type="protein sequence ID" value="MBS3847340.1"/>
    <property type="molecule type" value="Genomic_DNA"/>
</dbReference>
<name>A0A942E3L3_9HYPH</name>
<evidence type="ECO:0000313" key="2">
    <source>
        <dbReference type="Proteomes" id="UP000678281"/>
    </source>
</evidence>